<evidence type="ECO:0000313" key="1">
    <source>
        <dbReference type="EMBL" id="OCH91064.1"/>
    </source>
</evidence>
<gene>
    <name evidence="1" type="ORF">OBBRIDRAFT_551815</name>
</gene>
<dbReference type="AlphaFoldDB" id="A0A8E2AZG2"/>
<evidence type="ECO:0000313" key="2">
    <source>
        <dbReference type="Proteomes" id="UP000250043"/>
    </source>
</evidence>
<proteinExistence type="predicted"/>
<accession>A0A8E2AZG2</accession>
<name>A0A8E2AZG2_9APHY</name>
<organism evidence="1 2">
    <name type="scientific">Obba rivulosa</name>
    <dbReference type="NCBI Taxonomy" id="1052685"/>
    <lineage>
        <taxon>Eukaryota</taxon>
        <taxon>Fungi</taxon>
        <taxon>Dikarya</taxon>
        <taxon>Basidiomycota</taxon>
        <taxon>Agaricomycotina</taxon>
        <taxon>Agaricomycetes</taxon>
        <taxon>Polyporales</taxon>
        <taxon>Gelatoporiaceae</taxon>
        <taxon>Obba</taxon>
    </lineage>
</organism>
<sequence>MGPRVLDVLCGRIVGSTVRGTLRRLWAVFLGRIVSCCTACCDLCGVSLESQLRALKTCALSLISRRRYFALGYLRSPSCGGRDHRRDGLGMSGGLWTRPSANIIAAPQTMLFACSPEAGQGQASE</sequence>
<dbReference type="EMBL" id="KV722392">
    <property type="protein sequence ID" value="OCH91064.1"/>
    <property type="molecule type" value="Genomic_DNA"/>
</dbReference>
<protein>
    <submittedName>
        <fullName evidence="1">Uncharacterized protein</fullName>
    </submittedName>
</protein>
<dbReference type="Proteomes" id="UP000250043">
    <property type="component" value="Unassembled WGS sequence"/>
</dbReference>
<reference evidence="1 2" key="1">
    <citation type="submission" date="2016-07" db="EMBL/GenBank/DDBJ databases">
        <title>Draft genome of the white-rot fungus Obba rivulosa 3A-2.</title>
        <authorList>
            <consortium name="DOE Joint Genome Institute"/>
            <person name="Miettinen O."/>
            <person name="Riley R."/>
            <person name="Acob R."/>
            <person name="Barry K."/>
            <person name="Cullen D."/>
            <person name="De Vries R."/>
            <person name="Hainaut M."/>
            <person name="Hatakka A."/>
            <person name="Henrissat B."/>
            <person name="Hilden K."/>
            <person name="Kuo R."/>
            <person name="Labutti K."/>
            <person name="Lipzen A."/>
            <person name="Makela M.R."/>
            <person name="Sandor L."/>
            <person name="Spatafora J.W."/>
            <person name="Grigoriev I.V."/>
            <person name="Hibbett D.S."/>
        </authorList>
    </citation>
    <scope>NUCLEOTIDE SEQUENCE [LARGE SCALE GENOMIC DNA]</scope>
    <source>
        <strain evidence="1 2">3A-2</strain>
    </source>
</reference>
<keyword evidence="2" id="KW-1185">Reference proteome</keyword>